<proteinExistence type="predicted"/>
<evidence type="ECO:0000313" key="1">
    <source>
        <dbReference type="EMBL" id="CAF9925144.1"/>
    </source>
</evidence>
<evidence type="ECO:0008006" key="3">
    <source>
        <dbReference type="Google" id="ProtNLM"/>
    </source>
</evidence>
<dbReference type="PANTHER" id="PTHR42085:SF1">
    <property type="entry name" value="F-BOX DOMAIN-CONTAINING PROTEIN"/>
    <property type="match status" value="1"/>
</dbReference>
<gene>
    <name evidence="1" type="ORF">IMSHALPRED_006393</name>
</gene>
<dbReference type="EMBL" id="CAJPDT010000038">
    <property type="protein sequence ID" value="CAF9925144.1"/>
    <property type="molecule type" value="Genomic_DNA"/>
</dbReference>
<keyword evidence="2" id="KW-1185">Reference proteome</keyword>
<protein>
    <recommendedName>
        <fullName evidence="3">F-box domain-containing protein</fullName>
    </recommendedName>
</protein>
<reference evidence="1" key="1">
    <citation type="submission" date="2021-03" db="EMBL/GenBank/DDBJ databases">
        <authorList>
            <person name="Tagirdzhanova G."/>
        </authorList>
    </citation>
    <scope>NUCLEOTIDE SEQUENCE</scope>
</reference>
<dbReference type="OrthoDB" id="5314997at2759"/>
<evidence type="ECO:0000313" key="2">
    <source>
        <dbReference type="Proteomes" id="UP000664534"/>
    </source>
</evidence>
<dbReference type="Proteomes" id="UP000664534">
    <property type="component" value="Unassembled WGS sequence"/>
</dbReference>
<name>A0A8H3FID0_9LECA</name>
<comment type="caution">
    <text evidence="1">The sequence shown here is derived from an EMBL/GenBank/DDBJ whole genome shotgun (WGS) entry which is preliminary data.</text>
</comment>
<dbReference type="PANTHER" id="PTHR42085">
    <property type="entry name" value="F-BOX DOMAIN-CONTAINING PROTEIN"/>
    <property type="match status" value="1"/>
</dbReference>
<sequence length="225" mass="25827">MASTSKLLSIPLEIRRQIYSYLLPQQSNINIVRDDMDGPLRISLLCTCRAIYHELSEYYYRTNTFILDLTDPTHAPNKYRNGTNGLLLKYIHRIQSLKLVIGDCLLPDEDSCAPSLYAREQFGWFLRTLRQAKESLDGFWLTNLIVLDCCHTSLSQKITKELAEKAAKRREAFVLLLEPFKSRVRSNLRVESRALSQLRGYDQVRQKVIGMKAATTALPSTQLTV</sequence>
<dbReference type="InterPro" id="IPR038883">
    <property type="entry name" value="AN11006-like"/>
</dbReference>
<accession>A0A8H3FID0</accession>
<organism evidence="1 2">
    <name type="scientific">Imshaugia aleurites</name>
    <dbReference type="NCBI Taxonomy" id="172621"/>
    <lineage>
        <taxon>Eukaryota</taxon>
        <taxon>Fungi</taxon>
        <taxon>Dikarya</taxon>
        <taxon>Ascomycota</taxon>
        <taxon>Pezizomycotina</taxon>
        <taxon>Lecanoromycetes</taxon>
        <taxon>OSLEUM clade</taxon>
        <taxon>Lecanoromycetidae</taxon>
        <taxon>Lecanorales</taxon>
        <taxon>Lecanorineae</taxon>
        <taxon>Parmeliaceae</taxon>
        <taxon>Imshaugia</taxon>
    </lineage>
</organism>
<dbReference type="AlphaFoldDB" id="A0A8H3FID0"/>